<dbReference type="AlphaFoldDB" id="A0A3G8WXA1"/>
<proteinExistence type="predicted"/>
<protein>
    <submittedName>
        <fullName evidence="1">Uncharacterized protein</fullName>
    </submittedName>
</protein>
<accession>A0A3G8WXA1</accession>
<dbReference type="EMBL" id="CP034171">
    <property type="protein sequence ID" value="AZI20971.1"/>
    <property type="molecule type" value="Genomic_DNA"/>
</dbReference>
<evidence type="ECO:0000313" key="1">
    <source>
        <dbReference type="EMBL" id="AZI20971.1"/>
    </source>
</evidence>
<name>A0A3G8WXA1_9FLAO</name>
<gene>
    <name evidence="1" type="ORF">EIH08_09910</name>
</gene>
<sequence length="80" mass="8893">MPLPVILFTIQYSSFIIHHLLLYRILPAPIAPMEAASFCDEQGEEQKIQQTAGGKEMSNGFPKCSLFKAGYNAQVYFGVP</sequence>
<dbReference type="Proteomes" id="UP000282297">
    <property type="component" value="Chromosome"/>
</dbReference>
<dbReference type="RefSeq" id="WP_124785142.1">
    <property type="nucleotide sequence ID" value="NZ_CP034171.1"/>
</dbReference>
<evidence type="ECO:0000313" key="2">
    <source>
        <dbReference type="Proteomes" id="UP000282297"/>
    </source>
</evidence>
<organism evidence="1 2">
    <name type="scientific">Chryseobacterium taklimakanense</name>
    <dbReference type="NCBI Taxonomy" id="536441"/>
    <lineage>
        <taxon>Bacteria</taxon>
        <taxon>Pseudomonadati</taxon>
        <taxon>Bacteroidota</taxon>
        <taxon>Flavobacteriia</taxon>
        <taxon>Flavobacteriales</taxon>
        <taxon>Weeksellaceae</taxon>
        <taxon>Chryseobacterium group</taxon>
        <taxon>Chryseobacterium</taxon>
    </lineage>
</organism>
<reference evidence="2" key="1">
    <citation type="submission" date="2018-11" db="EMBL/GenBank/DDBJ databases">
        <title>Proposal to divide the Flavobacteriaceae and reorganize its genera based on Amino Acid Identity values calculated from whole genome sequences.</title>
        <authorList>
            <person name="Nicholson A.C."/>
            <person name="Gulvik C.A."/>
            <person name="Whitney A.M."/>
            <person name="Humrighouse B.W."/>
            <person name="Bell M."/>
            <person name="Holmes B."/>
            <person name="Steigerwalt A.B."/>
            <person name="Villarma A."/>
            <person name="Sheth M."/>
            <person name="Batra D."/>
            <person name="Pryor J."/>
            <person name="Bernardet J.-F."/>
            <person name="Hugo C."/>
            <person name="Kampfer P."/>
            <person name="Newman J.D."/>
            <person name="McQuiston J.R."/>
        </authorList>
    </citation>
    <scope>NUCLEOTIDE SEQUENCE [LARGE SCALE GENOMIC DNA]</scope>
    <source>
        <strain evidence="2">H4753</strain>
    </source>
</reference>